<comment type="caution">
    <text evidence="2">The sequence shown here is derived from an EMBL/GenBank/DDBJ whole genome shotgun (WGS) entry which is preliminary data.</text>
</comment>
<gene>
    <name evidence="2" type="ORF">Q7C36_001798</name>
</gene>
<feature type="transmembrane region" description="Helical" evidence="1">
    <location>
        <begin position="121"/>
        <end position="142"/>
    </location>
</feature>
<evidence type="ECO:0000313" key="2">
    <source>
        <dbReference type="EMBL" id="KAK2865742.1"/>
    </source>
</evidence>
<proteinExistence type="predicted"/>
<dbReference type="EMBL" id="JAVHJS010000002">
    <property type="protein sequence ID" value="KAK2865742.1"/>
    <property type="molecule type" value="Genomic_DNA"/>
</dbReference>
<reference evidence="2" key="1">
    <citation type="submission" date="2023-08" db="EMBL/GenBank/DDBJ databases">
        <title>Pelteobagrus vachellii genome.</title>
        <authorList>
            <person name="Liu H."/>
        </authorList>
    </citation>
    <scope>NUCLEOTIDE SEQUENCE</scope>
    <source>
        <strain evidence="2">PRFRI_2022a</strain>
        <tissue evidence="2">Muscle</tissue>
    </source>
</reference>
<protein>
    <submittedName>
        <fullName evidence="2">Uncharacterized protein</fullName>
    </submittedName>
</protein>
<evidence type="ECO:0000313" key="3">
    <source>
        <dbReference type="Proteomes" id="UP001187315"/>
    </source>
</evidence>
<feature type="transmembrane region" description="Helical" evidence="1">
    <location>
        <begin position="154"/>
        <end position="177"/>
    </location>
</feature>
<feature type="transmembrane region" description="Helical" evidence="1">
    <location>
        <begin position="286"/>
        <end position="313"/>
    </location>
</feature>
<accession>A0AA88T5U7</accession>
<organism evidence="2 3">
    <name type="scientific">Tachysurus vachellii</name>
    <name type="common">Darkbarbel catfish</name>
    <name type="synonym">Pelteobagrus vachellii</name>
    <dbReference type="NCBI Taxonomy" id="175792"/>
    <lineage>
        <taxon>Eukaryota</taxon>
        <taxon>Metazoa</taxon>
        <taxon>Chordata</taxon>
        <taxon>Craniata</taxon>
        <taxon>Vertebrata</taxon>
        <taxon>Euteleostomi</taxon>
        <taxon>Actinopterygii</taxon>
        <taxon>Neopterygii</taxon>
        <taxon>Teleostei</taxon>
        <taxon>Ostariophysi</taxon>
        <taxon>Siluriformes</taxon>
        <taxon>Bagridae</taxon>
        <taxon>Tachysurus</taxon>
    </lineage>
</organism>
<keyword evidence="1" id="KW-0472">Membrane</keyword>
<keyword evidence="1" id="KW-1133">Transmembrane helix</keyword>
<keyword evidence="1" id="KW-0812">Transmembrane</keyword>
<feature type="transmembrane region" description="Helical" evidence="1">
    <location>
        <begin position="220"/>
        <end position="237"/>
    </location>
</feature>
<name>A0AA88T5U7_TACVA</name>
<sequence>MVSSGLKVRLPLSHIMYCLKNWYSDSVALNTKPIRLSIFLIAVFHIMYCLKNWYSDSVALNTKPIRLSIFLIAGSRGPVKCNHIFALRSDWFVFVSHIMYCLKNWYSDSVALNTKPIRLSIFLIAGVCAGFPALIWALSVLYRHYKSGGRTSDFANFLLLSDLLELILTPFLVTYIFKEDFNPCGIFGLLFGARLLGHLLHQTVALESICQRYQLLADVFSPPCSIVFCIIFPLAVGCHFIHDITYVITSIVCILPVIVCAVTYILTWKVPHDSDQATDRKPGVLVVTVAMFTLILIYIPFFLTVFTGIPFMLDCLTCLRLISDPLLCVLVCKEVAFNSHKDRRHGSHALN</sequence>
<keyword evidence="3" id="KW-1185">Reference proteome</keyword>
<feature type="transmembrane region" description="Helical" evidence="1">
    <location>
        <begin position="244"/>
        <end position="266"/>
    </location>
</feature>
<dbReference type="AlphaFoldDB" id="A0AA88T5U7"/>
<dbReference type="Proteomes" id="UP001187315">
    <property type="component" value="Unassembled WGS sequence"/>
</dbReference>
<evidence type="ECO:0000256" key="1">
    <source>
        <dbReference type="SAM" id="Phobius"/>
    </source>
</evidence>